<dbReference type="PANTHER" id="PTHR35585">
    <property type="entry name" value="HHE DOMAIN PROTEIN (AFU_ORTHOLOGUE AFUA_4G00730)"/>
    <property type="match status" value="1"/>
</dbReference>
<evidence type="ECO:0000256" key="1">
    <source>
        <dbReference type="SAM" id="MobiDB-lite"/>
    </source>
</evidence>
<proteinExistence type="predicted"/>
<dbReference type="AlphaFoldDB" id="A0A0B8ZWT7"/>
<feature type="domain" description="Hemerythrin-like" evidence="2">
    <location>
        <begin position="32"/>
        <end position="147"/>
    </location>
</feature>
<accession>A0A0B8ZWT7</accession>
<dbReference type="STRING" id="48936.NJ75_04048"/>
<dbReference type="EMBL" id="JRVC01000026">
    <property type="protein sequence ID" value="KHS42733.1"/>
    <property type="molecule type" value="Genomic_DNA"/>
</dbReference>
<feature type="region of interest" description="Disordered" evidence="1">
    <location>
        <begin position="1"/>
        <end position="33"/>
    </location>
</feature>
<keyword evidence="4" id="KW-1185">Reference proteome</keyword>
<dbReference type="Proteomes" id="UP000031338">
    <property type="component" value="Unassembled WGS sequence"/>
</dbReference>
<dbReference type="InterPro" id="IPR012312">
    <property type="entry name" value="Hemerythrin-like"/>
</dbReference>
<dbReference type="Pfam" id="PF01814">
    <property type="entry name" value="Hemerythrin"/>
    <property type="match status" value="1"/>
</dbReference>
<gene>
    <name evidence="3" type="ORF">NJ75_04048</name>
</gene>
<feature type="compositionally biased region" description="Basic and acidic residues" evidence="1">
    <location>
        <begin position="22"/>
        <end position="33"/>
    </location>
</feature>
<protein>
    <submittedName>
        <fullName evidence="3">Hemerythrin hhE cation binding domain-containing protein</fullName>
    </submittedName>
</protein>
<dbReference type="PATRIC" id="fig|48936.3.peg.4079"/>
<reference evidence="3 4" key="1">
    <citation type="submission" date="2014-10" db="EMBL/GenBank/DDBJ databases">
        <title>Draft genome sequence of Novosphingobium subterraneum DSM 12447.</title>
        <authorList>
            <person name="Gan H.M."/>
            <person name="Gan H.Y."/>
            <person name="Savka M.A."/>
        </authorList>
    </citation>
    <scope>NUCLEOTIDE SEQUENCE [LARGE SCALE GENOMIC DNA]</scope>
    <source>
        <strain evidence="3 4">DSM 12447</strain>
    </source>
</reference>
<evidence type="ECO:0000313" key="3">
    <source>
        <dbReference type="EMBL" id="KHS42733.1"/>
    </source>
</evidence>
<dbReference type="Gene3D" id="1.20.120.520">
    <property type="entry name" value="nmb1532 protein domain like"/>
    <property type="match status" value="1"/>
</dbReference>
<evidence type="ECO:0000259" key="2">
    <source>
        <dbReference type="Pfam" id="PF01814"/>
    </source>
</evidence>
<feature type="compositionally biased region" description="Basic residues" evidence="1">
    <location>
        <begin position="8"/>
        <end position="21"/>
    </location>
</feature>
<name>A0A0B8ZWT7_9SPHN</name>
<dbReference type="PANTHER" id="PTHR35585:SF1">
    <property type="entry name" value="HHE DOMAIN PROTEIN (AFU_ORTHOLOGUE AFUA_4G00730)"/>
    <property type="match status" value="1"/>
</dbReference>
<dbReference type="RefSeq" id="WP_039337661.1">
    <property type="nucleotide sequence ID" value="NZ_JBNNWK010000016.1"/>
</dbReference>
<evidence type="ECO:0000313" key="4">
    <source>
        <dbReference type="Proteomes" id="UP000031338"/>
    </source>
</evidence>
<sequence length="174" mass="19247">MATTKSSSKAKPKTGARATRKASKEQKRPADAIKLLKDDHKEVKGWFDEFDKTDDDARKQELADKICMALTVHATIEEEIFYPAAYEALDDDDLLDEAEVEHASAKALIAEIQGSQVGEPLFDAKVTVLGEYIDHHVQEEEKELFPECRASGMDLKALGEQLAARKAELMAAQG</sequence>
<organism evidence="3 4">
    <name type="scientific">Novosphingobium subterraneum</name>
    <dbReference type="NCBI Taxonomy" id="48936"/>
    <lineage>
        <taxon>Bacteria</taxon>
        <taxon>Pseudomonadati</taxon>
        <taxon>Pseudomonadota</taxon>
        <taxon>Alphaproteobacteria</taxon>
        <taxon>Sphingomonadales</taxon>
        <taxon>Sphingomonadaceae</taxon>
        <taxon>Novosphingobium</taxon>
    </lineage>
</organism>
<comment type="caution">
    <text evidence="3">The sequence shown here is derived from an EMBL/GenBank/DDBJ whole genome shotgun (WGS) entry which is preliminary data.</text>
</comment>